<feature type="region of interest" description="Disordered" evidence="1">
    <location>
        <begin position="392"/>
        <end position="525"/>
    </location>
</feature>
<dbReference type="InterPro" id="IPR004919">
    <property type="entry name" value="GmrSD_N"/>
</dbReference>
<feature type="compositionally biased region" description="Acidic residues" evidence="1">
    <location>
        <begin position="16"/>
        <end position="31"/>
    </location>
</feature>
<feature type="region of interest" description="Disordered" evidence="1">
    <location>
        <begin position="1"/>
        <end position="45"/>
    </location>
</feature>
<dbReference type="PANTHER" id="PTHR39639:SF1">
    <property type="entry name" value="DUF262 DOMAIN-CONTAINING PROTEIN"/>
    <property type="match status" value="1"/>
</dbReference>
<name>A0A316UAI4_9BASI</name>
<proteinExistence type="predicted"/>
<evidence type="ECO:0000256" key="1">
    <source>
        <dbReference type="SAM" id="MobiDB-lite"/>
    </source>
</evidence>
<dbReference type="PANTHER" id="PTHR39639">
    <property type="entry name" value="CHROMOSOME 16, WHOLE GENOME SHOTGUN SEQUENCE"/>
    <property type="match status" value="1"/>
</dbReference>
<dbReference type="Pfam" id="PF03235">
    <property type="entry name" value="GmrSD_N"/>
    <property type="match status" value="1"/>
</dbReference>
<evidence type="ECO:0000313" key="3">
    <source>
        <dbReference type="EMBL" id="PWN21481.1"/>
    </source>
</evidence>
<accession>A0A316UAI4</accession>
<protein>
    <recommendedName>
        <fullName evidence="2">GmrSD restriction endonucleases N-terminal domain-containing protein</fullName>
    </recommendedName>
</protein>
<dbReference type="GeneID" id="37011234"/>
<gene>
    <name evidence="3" type="ORF">BCV69DRAFT_171610</name>
</gene>
<evidence type="ECO:0000259" key="2">
    <source>
        <dbReference type="Pfam" id="PF03235"/>
    </source>
</evidence>
<feature type="compositionally biased region" description="Polar residues" evidence="1">
    <location>
        <begin position="472"/>
        <end position="512"/>
    </location>
</feature>
<evidence type="ECO:0000313" key="4">
    <source>
        <dbReference type="Proteomes" id="UP000245942"/>
    </source>
</evidence>
<feature type="compositionally biased region" description="Basic and acidic residues" evidence="1">
    <location>
        <begin position="424"/>
        <end position="440"/>
    </location>
</feature>
<dbReference type="AlphaFoldDB" id="A0A316UAI4"/>
<dbReference type="Proteomes" id="UP000245942">
    <property type="component" value="Unassembled WGS sequence"/>
</dbReference>
<dbReference type="STRING" id="1684307.A0A316UAI4"/>
<feature type="domain" description="GmrSD restriction endonucleases N-terminal" evidence="2">
    <location>
        <begin position="71"/>
        <end position="166"/>
    </location>
</feature>
<dbReference type="RefSeq" id="XP_025348641.1">
    <property type="nucleotide sequence ID" value="XM_025489500.1"/>
</dbReference>
<reference evidence="3 4" key="1">
    <citation type="journal article" date="2018" name="Mol. Biol. Evol.">
        <title>Broad Genomic Sampling Reveals a Smut Pathogenic Ancestry of the Fungal Clade Ustilaginomycotina.</title>
        <authorList>
            <person name="Kijpornyongpan T."/>
            <person name="Mondo S.J."/>
            <person name="Barry K."/>
            <person name="Sandor L."/>
            <person name="Lee J."/>
            <person name="Lipzen A."/>
            <person name="Pangilinan J."/>
            <person name="LaButti K."/>
            <person name="Hainaut M."/>
            <person name="Henrissat B."/>
            <person name="Grigoriev I.V."/>
            <person name="Spatafora J.W."/>
            <person name="Aime M.C."/>
        </authorList>
    </citation>
    <scope>NUCLEOTIDE SEQUENCE [LARGE SCALE GENOMIC DNA]</scope>
    <source>
        <strain evidence="3 4">MCA 4718</strain>
    </source>
</reference>
<dbReference type="EMBL" id="KZ819325">
    <property type="protein sequence ID" value="PWN21481.1"/>
    <property type="molecule type" value="Genomic_DNA"/>
</dbReference>
<organism evidence="3 4">
    <name type="scientific">Pseudomicrostroma glucosiphilum</name>
    <dbReference type="NCBI Taxonomy" id="1684307"/>
    <lineage>
        <taxon>Eukaryota</taxon>
        <taxon>Fungi</taxon>
        <taxon>Dikarya</taxon>
        <taxon>Basidiomycota</taxon>
        <taxon>Ustilaginomycotina</taxon>
        <taxon>Exobasidiomycetes</taxon>
        <taxon>Microstromatales</taxon>
        <taxon>Microstromatales incertae sedis</taxon>
        <taxon>Pseudomicrostroma</taxon>
    </lineage>
</organism>
<keyword evidence="4" id="KW-1185">Reference proteome</keyword>
<sequence length="554" mass="61963">MPGMPLQPTPKVEVQGDSDDELSEGDFDYDSSDLSSGEMEYAESGQAKKKTGVYKSAMVLATPRIVMSPVSQLYEDIEAGDIDLEPDYQRDVVWAKTKQSAIIESLLRHYYIPPVLFSACKAGTGGQKYTCIDGKQRLSSIRNFMNNEIPVKDASGKNFYFQAKRGNAGLPPEVAKRFKRESIPTVIYENLKDEQEREMFQRVQMGMVLSPAEKVYARKGPWNDFVKEMAHKYMDHNRPGENLCHVTETKRAREWMGLAQITLMILHSGDPDIPWSAARVGSFLEKHPEGPTNQLKKEAEEAIDRFVTLANDERWNGPLLPREGRGARLLSPAEFAHVGFLVWRYPHASYYDLARWVQILRTEVHENFYQHVHFDKKVTKWLRDRIDSFTEEGAVPRGGTTGGRKRKVIAHDANEMQPRTRPRPSREERDAMRSASERNGDAGSGGGAAGNRDGSRQQPSTSDATSTANNSHAQASTSRQGGVASATNGHAAQTMQQSNGAPQSFYSEQRAQASPRDQAASPLFFDAESPNVSFAPTESLFPHARRLPPRNPFL</sequence>
<dbReference type="OrthoDB" id="5419821at2759"/>
<feature type="compositionally biased region" description="Low complexity" evidence="1">
    <location>
        <begin position="460"/>
        <end position="471"/>
    </location>
</feature>